<protein>
    <recommendedName>
        <fullName evidence="1">Aldehyde dehydrogenase domain-containing protein</fullName>
    </recommendedName>
</protein>
<comment type="caution">
    <text evidence="2">The sequence shown here is derived from an EMBL/GenBank/DDBJ whole genome shotgun (WGS) entry which is preliminary data.</text>
</comment>
<dbReference type="InterPro" id="IPR015590">
    <property type="entry name" value="Aldehyde_DH_dom"/>
</dbReference>
<dbReference type="InterPro" id="IPR010061">
    <property type="entry name" value="MeMal-semiAld_DH"/>
</dbReference>
<dbReference type="InterPro" id="IPR016162">
    <property type="entry name" value="Ald_DH_N"/>
</dbReference>
<dbReference type="Proteomes" id="UP001189429">
    <property type="component" value="Unassembled WGS sequence"/>
</dbReference>
<feature type="domain" description="Aldehyde dehydrogenase" evidence="1">
    <location>
        <begin position="18"/>
        <end position="108"/>
    </location>
</feature>
<gene>
    <name evidence="2" type="ORF">PCOR1329_LOCUS27206</name>
</gene>
<evidence type="ECO:0000259" key="1">
    <source>
        <dbReference type="Pfam" id="PF00171"/>
    </source>
</evidence>
<proteinExistence type="predicted"/>
<accession>A0ABN9S7C2</accession>
<dbReference type="InterPro" id="IPR016161">
    <property type="entry name" value="Ald_DH/histidinol_DH"/>
</dbReference>
<dbReference type="SUPFAM" id="SSF53720">
    <property type="entry name" value="ALDH-like"/>
    <property type="match status" value="1"/>
</dbReference>
<organism evidence="2 3">
    <name type="scientific">Prorocentrum cordatum</name>
    <dbReference type="NCBI Taxonomy" id="2364126"/>
    <lineage>
        <taxon>Eukaryota</taxon>
        <taxon>Sar</taxon>
        <taxon>Alveolata</taxon>
        <taxon>Dinophyceae</taxon>
        <taxon>Prorocentrales</taxon>
        <taxon>Prorocentraceae</taxon>
        <taxon>Prorocentrum</taxon>
    </lineage>
</organism>
<evidence type="ECO:0000313" key="3">
    <source>
        <dbReference type="Proteomes" id="UP001189429"/>
    </source>
</evidence>
<evidence type="ECO:0000313" key="2">
    <source>
        <dbReference type="EMBL" id="CAK0827750.1"/>
    </source>
</evidence>
<dbReference type="PANTHER" id="PTHR43866:SF4">
    <property type="entry name" value="MALONATE-SEMIALDEHYDE DEHYDROGENASE"/>
    <property type="match status" value="1"/>
</dbReference>
<dbReference type="PANTHER" id="PTHR43866">
    <property type="entry name" value="MALONATE-SEMIALDEHYDE DEHYDROGENASE"/>
    <property type="match status" value="1"/>
</dbReference>
<keyword evidence="3" id="KW-1185">Reference proteome</keyword>
<dbReference type="Gene3D" id="3.40.605.10">
    <property type="entry name" value="Aldehyde Dehydrogenase, Chain A, domain 1"/>
    <property type="match status" value="1"/>
</dbReference>
<reference evidence="2" key="1">
    <citation type="submission" date="2023-10" db="EMBL/GenBank/DDBJ databases">
        <authorList>
            <person name="Chen Y."/>
            <person name="Shah S."/>
            <person name="Dougan E. K."/>
            <person name="Thang M."/>
            <person name="Chan C."/>
        </authorList>
    </citation>
    <scope>NUCLEOTIDE SEQUENCE [LARGE SCALE GENOMIC DNA]</scope>
</reference>
<dbReference type="Pfam" id="PF00171">
    <property type="entry name" value="Aldedh"/>
    <property type="match status" value="1"/>
</dbReference>
<sequence length="140" mass="15647">MSRLQNFINGAYVDVPEDRPTVPVTNPADGSVIGQVPESTREDVDEAVKIAAAAQAKWGTQTYKARVQCLFKLKALMEECQDEIVQIIRREHGKNVAEGKASLLKGIQKNKTRHKHEPPEVLEVSVGRRQELPWAVLPRP</sequence>
<dbReference type="EMBL" id="CAUYUJ010009814">
    <property type="protein sequence ID" value="CAK0827750.1"/>
    <property type="molecule type" value="Genomic_DNA"/>
</dbReference>
<name>A0ABN9S7C2_9DINO</name>